<reference evidence="1 2" key="1">
    <citation type="journal article" date="2011" name="Int. J. Syst. Evol. Microbiol.">
        <title>Hymenobacter yonginensis sp. nov., isolated from a mesotrophic artificial lake.</title>
        <authorList>
            <person name="Joung Y."/>
            <person name="Cho S.H."/>
            <person name="Kim H."/>
            <person name="Kim S.B."/>
            <person name="Joh K."/>
        </authorList>
    </citation>
    <scope>NUCLEOTIDE SEQUENCE [LARGE SCALE GENOMIC DNA]</scope>
    <source>
        <strain evidence="1 2">KCTC 22745</strain>
    </source>
</reference>
<evidence type="ECO:0000313" key="1">
    <source>
        <dbReference type="EMBL" id="WBO85989.1"/>
    </source>
</evidence>
<name>A0ABY7PSW0_9BACT</name>
<proteinExistence type="predicted"/>
<keyword evidence="2" id="KW-1185">Reference proteome</keyword>
<gene>
    <name evidence="1" type="ORF">O9Z63_06980</name>
</gene>
<evidence type="ECO:0000313" key="2">
    <source>
        <dbReference type="Proteomes" id="UP001211872"/>
    </source>
</evidence>
<sequence length="80" mass="8501">MDLSKLSHFSGLEGADNTPGLLGYVLWARTSWFTNFTKAPAYVGEAPPAVIATAHAFQQGKGYAKGVQIYAGDVIEKPAT</sequence>
<protein>
    <submittedName>
        <fullName evidence="1">Uncharacterized protein</fullName>
    </submittedName>
</protein>
<organism evidence="1 2">
    <name type="scientific">Hymenobacter yonginensis</name>
    <dbReference type="NCBI Taxonomy" id="748197"/>
    <lineage>
        <taxon>Bacteria</taxon>
        <taxon>Pseudomonadati</taxon>
        <taxon>Bacteroidota</taxon>
        <taxon>Cytophagia</taxon>
        <taxon>Cytophagales</taxon>
        <taxon>Hymenobacteraceae</taxon>
        <taxon>Hymenobacter</taxon>
    </lineage>
</organism>
<dbReference type="EMBL" id="CP115396">
    <property type="protein sequence ID" value="WBO85989.1"/>
    <property type="molecule type" value="Genomic_DNA"/>
</dbReference>
<dbReference type="Proteomes" id="UP001211872">
    <property type="component" value="Chromosome"/>
</dbReference>
<accession>A0ABY7PSW0</accession>
<dbReference type="RefSeq" id="WP_270128590.1">
    <property type="nucleotide sequence ID" value="NZ_CP115396.1"/>
</dbReference>